<gene>
    <name evidence="1" type="ORF">L873DRAFT_1799073</name>
</gene>
<organism evidence="1 2">
    <name type="scientific">Choiromyces venosus 120613-1</name>
    <dbReference type="NCBI Taxonomy" id="1336337"/>
    <lineage>
        <taxon>Eukaryota</taxon>
        <taxon>Fungi</taxon>
        <taxon>Dikarya</taxon>
        <taxon>Ascomycota</taxon>
        <taxon>Pezizomycotina</taxon>
        <taxon>Pezizomycetes</taxon>
        <taxon>Pezizales</taxon>
        <taxon>Tuberaceae</taxon>
        <taxon>Choiromyces</taxon>
    </lineage>
</organism>
<dbReference type="EMBL" id="ML120357">
    <property type="protein sequence ID" value="RPB04689.1"/>
    <property type="molecule type" value="Genomic_DNA"/>
</dbReference>
<evidence type="ECO:0000313" key="1">
    <source>
        <dbReference type="EMBL" id="RPB04689.1"/>
    </source>
</evidence>
<dbReference type="AlphaFoldDB" id="A0A3N4K5P4"/>
<name>A0A3N4K5P4_9PEZI</name>
<dbReference type="Proteomes" id="UP000276215">
    <property type="component" value="Unassembled WGS sequence"/>
</dbReference>
<accession>A0A3N4K5P4</accession>
<proteinExistence type="predicted"/>
<reference evidence="1 2" key="1">
    <citation type="journal article" date="2018" name="Nat. Ecol. Evol.">
        <title>Pezizomycetes genomes reveal the molecular basis of ectomycorrhizal truffle lifestyle.</title>
        <authorList>
            <person name="Murat C."/>
            <person name="Payen T."/>
            <person name="Noel B."/>
            <person name="Kuo A."/>
            <person name="Morin E."/>
            <person name="Chen J."/>
            <person name="Kohler A."/>
            <person name="Krizsan K."/>
            <person name="Balestrini R."/>
            <person name="Da Silva C."/>
            <person name="Montanini B."/>
            <person name="Hainaut M."/>
            <person name="Levati E."/>
            <person name="Barry K.W."/>
            <person name="Belfiori B."/>
            <person name="Cichocki N."/>
            <person name="Clum A."/>
            <person name="Dockter R.B."/>
            <person name="Fauchery L."/>
            <person name="Guy J."/>
            <person name="Iotti M."/>
            <person name="Le Tacon F."/>
            <person name="Lindquist E.A."/>
            <person name="Lipzen A."/>
            <person name="Malagnac F."/>
            <person name="Mello A."/>
            <person name="Molinier V."/>
            <person name="Miyauchi S."/>
            <person name="Poulain J."/>
            <person name="Riccioni C."/>
            <person name="Rubini A."/>
            <person name="Sitrit Y."/>
            <person name="Splivallo R."/>
            <person name="Traeger S."/>
            <person name="Wang M."/>
            <person name="Zifcakova L."/>
            <person name="Wipf D."/>
            <person name="Zambonelli A."/>
            <person name="Paolocci F."/>
            <person name="Nowrousian M."/>
            <person name="Ottonello S."/>
            <person name="Baldrian P."/>
            <person name="Spatafora J.W."/>
            <person name="Henrissat B."/>
            <person name="Nagy L.G."/>
            <person name="Aury J.M."/>
            <person name="Wincker P."/>
            <person name="Grigoriev I.V."/>
            <person name="Bonfante P."/>
            <person name="Martin F.M."/>
        </authorList>
    </citation>
    <scope>NUCLEOTIDE SEQUENCE [LARGE SCALE GENOMIC DNA]</scope>
    <source>
        <strain evidence="1 2">120613-1</strain>
    </source>
</reference>
<evidence type="ECO:0000313" key="2">
    <source>
        <dbReference type="Proteomes" id="UP000276215"/>
    </source>
</evidence>
<protein>
    <submittedName>
        <fullName evidence="1">Uncharacterized protein</fullName>
    </submittedName>
</protein>
<keyword evidence="2" id="KW-1185">Reference proteome</keyword>
<sequence length="67" mass="7418">MASKPIIIPPATNGDELYLMAGSKRRLLGKDFRGTSGNDTGSSDIDMIICKWTDDREWGIACKRTNE</sequence>